<organism evidence="2 3">
    <name type="scientific">Fusobacterium canifelinum</name>
    <dbReference type="NCBI Taxonomy" id="285729"/>
    <lineage>
        <taxon>Bacteria</taxon>
        <taxon>Fusobacteriati</taxon>
        <taxon>Fusobacteriota</taxon>
        <taxon>Fusobacteriia</taxon>
        <taxon>Fusobacteriales</taxon>
        <taxon>Fusobacteriaceae</taxon>
        <taxon>Fusobacterium</taxon>
    </lineage>
</organism>
<keyword evidence="1" id="KW-0732">Signal</keyword>
<feature type="signal peptide" evidence="1">
    <location>
        <begin position="1"/>
        <end position="19"/>
    </location>
</feature>
<dbReference type="Proteomes" id="UP000595375">
    <property type="component" value="Chromosome"/>
</dbReference>
<reference evidence="2 3" key="1">
    <citation type="submission" date="2021-01" db="EMBL/GenBank/DDBJ databases">
        <title>FDA dAtabase for Regulatory Grade micrObial Sequences (FDA-ARGOS): Supporting development and validation of Infectious Disease Dx tests.</title>
        <authorList>
            <person name="Sproer C."/>
            <person name="Gronow S."/>
            <person name="Severitt S."/>
            <person name="Schroder I."/>
            <person name="Tallon L."/>
            <person name="Sadzewicz L."/>
            <person name="Zhao X."/>
            <person name="Boylan J."/>
            <person name="Ott S."/>
            <person name="Bowen H."/>
            <person name="Vavikolanu K."/>
            <person name="Mehta A."/>
            <person name="Aluvathingal J."/>
            <person name="Nadendla S."/>
            <person name="Lowell S."/>
            <person name="Myers T."/>
            <person name="Yan Y."/>
            <person name="Sichtig H."/>
        </authorList>
    </citation>
    <scope>NUCLEOTIDE SEQUENCE [LARGE SCALE GENOMIC DNA]</scope>
    <source>
        <strain evidence="2 3">FDAARGOS_1126</strain>
    </source>
</reference>
<protein>
    <submittedName>
        <fullName evidence="2">Uncharacterized protein</fullName>
    </submittedName>
</protein>
<evidence type="ECO:0000256" key="1">
    <source>
        <dbReference type="SAM" id="SignalP"/>
    </source>
</evidence>
<proteinExistence type="predicted"/>
<name>A0ABX7CDS6_9FUSO</name>
<dbReference type="EMBL" id="CP068114">
    <property type="protein sequence ID" value="QQS87226.1"/>
    <property type="molecule type" value="Genomic_DNA"/>
</dbReference>
<evidence type="ECO:0000313" key="2">
    <source>
        <dbReference type="EMBL" id="QQS87226.1"/>
    </source>
</evidence>
<keyword evidence="3" id="KW-1185">Reference proteome</keyword>
<sequence>MKKLILMAMFLILCNLGFSKTFFEVSFNDGTSANLREKASKNSKILIKLEAKLLKKKETGTT</sequence>
<feature type="chain" id="PRO_5046405125" evidence="1">
    <location>
        <begin position="20"/>
        <end position="62"/>
    </location>
</feature>
<accession>A0ABX7CDS6</accession>
<evidence type="ECO:0000313" key="3">
    <source>
        <dbReference type="Proteomes" id="UP000595375"/>
    </source>
</evidence>
<dbReference type="RefSeq" id="WP_201626678.1">
    <property type="nucleotide sequence ID" value="NZ_CP068114.1"/>
</dbReference>
<gene>
    <name evidence="2" type="ORF">I6I83_09260</name>
</gene>